<dbReference type="InterPro" id="IPR053390">
    <property type="entry name" value="Pyruvate_synthase_PorA"/>
</dbReference>
<evidence type="ECO:0000256" key="1">
    <source>
        <dbReference type="ARBA" id="ARBA00011595"/>
    </source>
</evidence>
<dbReference type="InterPro" id="IPR050722">
    <property type="entry name" value="Pyruvate:ferred/Flavod_OxRd"/>
</dbReference>
<evidence type="ECO:0000259" key="9">
    <source>
        <dbReference type="Pfam" id="PF17147"/>
    </source>
</evidence>
<dbReference type="Gene3D" id="3.40.50.920">
    <property type="match status" value="1"/>
</dbReference>
<accession>A0A7V5LYR5</accession>
<dbReference type="SUPFAM" id="SSF52518">
    <property type="entry name" value="Thiamin diphosphate-binding fold (THDP-binding)"/>
    <property type="match status" value="1"/>
</dbReference>
<dbReference type="Proteomes" id="UP000886070">
    <property type="component" value="Unassembled WGS sequence"/>
</dbReference>
<dbReference type="Gene3D" id="3.40.50.970">
    <property type="match status" value="1"/>
</dbReference>
<keyword evidence="10" id="KW-0670">Pyruvate</keyword>
<evidence type="ECO:0000256" key="5">
    <source>
        <dbReference type="ARBA" id="ARBA00044811"/>
    </source>
</evidence>
<dbReference type="FunFam" id="3.40.50.920:FF:000010">
    <property type="entry name" value="Pyruvate ferredoxin oxidoreductase, alpha subunit"/>
    <property type="match status" value="1"/>
</dbReference>
<comment type="caution">
    <text evidence="10">The sequence shown here is derived from an EMBL/GenBank/DDBJ whole genome shotgun (WGS) entry which is preliminary data.</text>
</comment>
<evidence type="ECO:0000256" key="6">
    <source>
        <dbReference type="ARBA" id="ARBA00044814"/>
    </source>
</evidence>
<dbReference type="Pfam" id="PF17147">
    <property type="entry name" value="PFOR_II"/>
    <property type="match status" value="1"/>
</dbReference>
<dbReference type="InterPro" id="IPR002880">
    <property type="entry name" value="Pyrv_Fd/Flavodoxin_OxRdtase_N"/>
</dbReference>
<feature type="domain" description="Pyruvate:ferredoxin oxidoreductase core" evidence="9">
    <location>
        <begin position="263"/>
        <end position="366"/>
    </location>
</feature>
<dbReference type="PANTHER" id="PTHR32154:SF0">
    <property type="entry name" value="PYRUVATE-FLAVODOXIN OXIDOREDUCTASE-RELATED"/>
    <property type="match status" value="1"/>
</dbReference>
<comment type="subunit">
    <text evidence="1">Heterotetramer of one alpha, one beta, one delta and one gamma chain.</text>
</comment>
<dbReference type="NCBIfam" id="NF040682">
    <property type="entry name" value="PorA_Arch"/>
    <property type="match status" value="1"/>
</dbReference>
<dbReference type="PANTHER" id="PTHR32154">
    <property type="entry name" value="PYRUVATE-FLAVODOXIN OXIDOREDUCTASE-RELATED"/>
    <property type="match status" value="1"/>
</dbReference>
<dbReference type="EC" id="1.2.7.1" evidence="2"/>
<evidence type="ECO:0000313" key="10">
    <source>
        <dbReference type="EMBL" id="HHF98412.1"/>
    </source>
</evidence>
<keyword evidence="3" id="KW-0560">Oxidoreductase</keyword>
<reference evidence="10" key="1">
    <citation type="journal article" date="2020" name="mSystems">
        <title>Genome- and Community-Level Interaction Insights into Carbon Utilization and Element Cycling Functions of Hydrothermarchaeota in Hydrothermal Sediment.</title>
        <authorList>
            <person name="Zhou Z."/>
            <person name="Liu Y."/>
            <person name="Xu W."/>
            <person name="Pan J."/>
            <person name="Luo Z.H."/>
            <person name="Li M."/>
        </authorList>
    </citation>
    <scope>NUCLEOTIDE SEQUENCE [LARGE SCALE GENOMIC DNA]</scope>
    <source>
        <strain evidence="10">HyVt-92</strain>
    </source>
</reference>
<dbReference type="Pfam" id="PF01855">
    <property type="entry name" value="POR_N"/>
    <property type="match status" value="1"/>
</dbReference>
<dbReference type="GO" id="GO:0019164">
    <property type="term" value="F:pyruvate synthase activity"/>
    <property type="evidence" value="ECO:0007669"/>
    <property type="project" value="UniProtKB-EC"/>
</dbReference>
<dbReference type="InterPro" id="IPR009014">
    <property type="entry name" value="Transketo_C/PFOR_II"/>
</dbReference>
<comment type="catalytic activity">
    <reaction evidence="7">
        <text>2 oxidized [2Fe-2S]-[ferredoxin] + pyruvate + CoA = 2 reduced [2Fe-2S]-[ferredoxin] + acetyl-CoA + CO2 + H(+)</text>
        <dbReference type="Rhea" id="RHEA:12765"/>
        <dbReference type="Rhea" id="RHEA-COMP:10000"/>
        <dbReference type="Rhea" id="RHEA-COMP:10001"/>
        <dbReference type="ChEBI" id="CHEBI:15361"/>
        <dbReference type="ChEBI" id="CHEBI:15378"/>
        <dbReference type="ChEBI" id="CHEBI:16526"/>
        <dbReference type="ChEBI" id="CHEBI:33737"/>
        <dbReference type="ChEBI" id="CHEBI:33738"/>
        <dbReference type="ChEBI" id="CHEBI:57287"/>
        <dbReference type="ChEBI" id="CHEBI:57288"/>
        <dbReference type="EC" id="1.2.7.1"/>
    </reaction>
</comment>
<evidence type="ECO:0000256" key="2">
    <source>
        <dbReference type="ARBA" id="ARBA00012822"/>
    </source>
</evidence>
<dbReference type="FunFam" id="3.40.50.970:FF:000012">
    <property type="entry name" value="Pyruvate:ferredoxin (Flavodoxin) oxidoreductase"/>
    <property type="match status" value="1"/>
</dbReference>
<evidence type="ECO:0000256" key="4">
    <source>
        <dbReference type="ARBA" id="ARBA00044787"/>
    </source>
</evidence>
<gene>
    <name evidence="10" type="primary">porA</name>
    <name evidence="10" type="ORF">ENL39_02870</name>
</gene>
<dbReference type="AlphaFoldDB" id="A0A7V5LYR5"/>
<dbReference type="CDD" id="cd07034">
    <property type="entry name" value="TPP_PYR_PFOR_IOR-alpha_like"/>
    <property type="match status" value="1"/>
</dbReference>
<sequence>MARIEAMTGDEIAAEAMRQINPDVVAAYPITPQTEIVQNFSQFVANGQVKTEMIRVESEHSAMSACVGAAAAGARAMTATCANGLALMWEVLYIAASYRLPIVMAVANRALSGPINIHCDHSDSMGARDSGWIQLHSENCQEIYDNLIQAIKIAENKDVLLPVMVCFDGFIISHGTERVEILDDEKVKEFIGEFKPQYPLLDLENPVTYGPLDLFDYYFEHKRQQVDAMEKAPSVIKKVGEEYGKISGRSYGLVEKYNIDSSDMVIVAAGSTAGTIKATIEEFKEKGVNVGLLKIRTFRPFPDEEIKDSLKDKACVAVMDRSASFGAVGGPIFSEIRSSLYEEEKRPKVVNYIYGLGGRETTMDHIKKVVEDLLNIKRTGKVEKLVNYLGVRE</sequence>
<evidence type="ECO:0000259" key="8">
    <source>
        <dbReference type="Pfam" id="PF01855"/>
    </source>
</evidence>
<protein>
    <recommendedName>
        <fullName evidence="4">Pyruvate synthase subunit PorA</fullName>
        <ecNumber evidence="2">1.2.7.1</ecNumber>
    </recommendedName>
    <alternativeName>
        <fullName evidence="6">Pyruvate oxidoreductase alpha chain</fullName>
    </alternativeName>
    <alternativeName>
        <fullName evidence="5">Pyruvic-ferredoxin oxidoreductase subunit alpha</fullName>
    </alternativeName>
</protein>
<dbReference type="InterPro" id="IPR029061">
    <property type="entry name" value="THDP-binding"/>
</dbReference>
<dbReference type="EMBL" id="DRTT01000086">
    <property type="protein sequence ID" value="HHF98412.1"/>
    <property type="molecule type" value="Genomic_DNA"/>
</dbReference>
<proteinExistence type="predicted"/>
<dbReference type="InterPro" id="IPR033412">
    <property type="entry name" value="PFOR_II"/>
</dbReference>
<dbReference type="SUPFAM" id="SSF52922">
    <property type="entry name" value="TK C-terminal domain-like"/>
    <property type="match status" value="1"/>
</dbReference>
<feature type="domain" description="Pyruvate flavodoxin/ferredoxin oxidoreductase pyrimidine binding" evidence="8">
    <location>
        <begin position="15"/>
        <end position="239"/>
    </location>
</feature>
<name>A0A7V5LYR5_UNCAE</name>
<evidence type="ECO:0000256" key="7">
    <source>
        <dbReference type="ARBA" id="ARBA00049357"/>
    </source>
</evidence>
<organism evidence="10">
    <name type="scientific">Aerophobetes bacterium</name>
    <dbReference type="NCBI Taxonomy" id="2030807"/>
    <lineage>
        <taxon>Bacteria</taxon>
        <taxon>Candidatus Aerophobota</taxon>
    </lineage>
</organism>
<evidence type="ECO:0000256" key="3">
    <source>
        <dbReference type="ARBA" id="ARBA00023002"/>
    </source>
</evidence>
<dbReference type="GO" id="GO:0006979">
    <property type="term" value="P:response to oxidative stress"/>
    <property type="evidence" value="ECO:0007669"/>
    <property type="project" value="TreeGrafter"/>
</dbReference>